<dbReference type="Pfam" id="PF07992">
    <property type="entry name" value="Pyr_redox_2"/>
    <property type="match status" value="1"/>
</dbReference>
<dbReference type="SUPFAM" id="SSF51905">
    <property type="entry name" value="FAD/NAD(P)-binding domain"/>
    <property type="match status" value="2"/>
</dbReference>
<dbReference type="GO" id="GO:0050660">
    <property type="term" value="F:flavin adenine dinucleotide binding"/>
    <property type="evidence" value="ECO:0007669"/>
    <property type="project" value="TreeGrafter"/>
</dbReference>
<dbReference type="GO" id="GO:0003955">
    <property type="term" value="F:NAD(P)H dehydrogenase (quinone) activity"/>
    <property type="evidence" value="ECO:0007669"/>
    <property type="project" value="TreeGrafter"/>
</dbReference>
<keyword evidence="7" id="KW-1185">Reference proteome</keyword>
<evidence type="ECO:0000256" key="2">
    <source>
        <dbReference type="ARBA" id="ARBA00022630"/>
    </source>
</evidence>
<protein>
    <submittedName>
        <fullName evidence="6">NAD(P)/FAD-dependent oxidoreductase</fullName>
    </submittedName>
</protein>
<dbReference type="RefSeq" id="WP_190352888.1">
    <property type="nucleotide sequence ID" value="NZ_JACJPY010000103.1"/>
</dbReference>
<accession>A0A926UWF1</accession>
<organism evidence="6 7">
    <name type="scientific">Pseudanabaena cinerea FACHB-1277</name>
    <dbReference type="NCBI Taxonomy" id="2949581"/>
    <lineage>
        <taxon>Bacteria</taxon>
        <taxon>Bacillati</taxon>
        <taxon>Cyanobacteriota</taxon>
        <taxon>Cyanophyceae</taxon>
        <taxon>Pseudanabaenales</taxon>
        <taxon>Pseudanabaenaceae</taxon>
        <taxon>Pseudanabaena</taxon>
        <taxon>Pseudanabaena cinerea</taxon>
    </lineage>
</organism>
<dbReference type="InterPro" id="IPR016156">
    <property type="entry name" value="FAD/NAD-linked_Rdtase_dimer_sf"/>
</dbReference>
<dbReference type="PRINTS" id="PR00411">
    <property type="entry name" value="PNDRDTASEI"/>
</dbReference>
<comment type="caution">
    <text evidence="6">The sequence shown here is derived from an EMBL/GenBank/DDBJ whole genome shotgun (WGS) entry which is preliminary data.</text>
</comment>
<evidence type="ECO:0000256" key="1">
    <source>
        <dbReference type="ARBA" id="ARBA00001974"/>
    </source>
</evidence>
<evidence type="ECO:0000313" key="6">
    <source>
        <dbReference type="EMBL" id="MBD2152415.1"/>
    </source>
</evidence>
<dbReference type="Gene3D" id="3.30.390.30">
    <property type="match status" value="1"/>
</dbReference>
<feature type="domain" description="Pyridine nucleotide-disulphide oxidoreductase dimerisation" evidence="4">
    <location>
        <begin position="295"/>
        <end position="375"/>
    </location>
</feature>
<reference evidence="6" key="1">
    <citation type="journal article" date="2015" name="ISME J.">
        <title>Draft Genome Sequence of Streptomyces incarnatus NRRL8089, which Produces the Nucleoside Antibiotic Sinefungin.</title>
        <authorList>
            <person name="Oshima K."/>
            <person name="Hattori M."/>
            <person name="Shimizu H."/>
            <person name="Fukuda K."/>
            <person name="Nemoto M."/>
            <person name="Inagaki K."/>
            <person name="Tamura T."/>
        </authorList>
    </citation>
    <scope>NUCLEOTIDE SEQUENCE</scope>
    <source>
        <strain evidence="6">FACHB-1277</strain>
    </source>
</reference>
<sequence length="383" mass="42519">MDYDLVVIGVNDAAYRLVIEASRLGARVGWWIDQKYDQAQLRYGRDLLASLSMINTNLHSKSVCPSKEHLNPTEANMIGTVVNIRGVDIIDGQRKNQEQNQQKETIEPQAHIYAIASPMAPFPDQVLGLAEHPYVTAAEVFNWVIELQNQDNAPQLPNSIAILGDDSLACTIAQITNLLGIHTILLASHRHILPHVDVEVARTLQAKLEIAGIAVHTQVQITAVELKDGRSRLWLNRPATIDCDRLLIPYPQRNYPIPNSHNRFSCYSDRDIAQVINKIPNLSQSIVLPTQPIVTVTPTKPPIAQVGLTAAIAQQKYRINRINILETVTTDGGLCKIICDTQNRILGASMYGDRAESVIRALAIAMQGKVKLQELNLPELERV</sequence>
<dbReference type="Pfam" id="PF02852">
    <property type="entry name" value="Pyr_redox_dim"/>
    <property type="match status" value="1"/>
</dbReference>
<dbReference type="PANTHER" id="PTHR43014">
    <property type="entry name" value="MERCURIC REDUCTASE"/>
    <property type="match status" value="1"/>
</dbReference>
<dbReference type="Proteomes" id="UP000631421">
    <property type="component" value="Unassembled WGS sequence"/>
</dbReference>
<gene>
    <name evidence="6" type="ORF">H6F44_20175</name>
</gene>
<name>A0A926UWF1_9CYAN</name>
<keyword evidence="3" id="KW-0274">FAD</keyword>
<dbReference type="EMBL" id="JACJPY010000103">
    <property type="protein sequence ID" value="MBD2152415.1"/>
    <property type="molecule type" value="Genomic_DNA"/>
</dbReference>
<dbReference type="Gene3D" id="3.50.50.60">
    <property type="entry name" value="FAD/NAD(P)-binding domain"/>
    <property type="match status" value="1"/>
</dbReference>
<dbReference type="InterPro" id="IPR023753">
    <property type="entry name" value="FAD/NAD-binding_dom"/>
</dbReference>
<evidence type="ECO:0000259" key="5">
    <source>
        <dbReference type="Pfam" id="PF07992"/>
    </source>
</evidence>
<evidence type="ECO:0000256" key="3">
    <source>
        <dbReference type="ARBA" id="ARBA00022827"/>
    </source>
</evidence>
<dbReference type="PANTHER" id="PTHR43014:SF2">
    <property type="entry name" value="MERCURIC REDUCTASE"/>
    <property type="match status" value="1"/>
</dbReference>
<dbReference type="AlphaFoldDB" id="A0A926UWF1"/>
<dbReference type="InterPro" id="IPR036188">
    <property type="entry name" value="FAD/NAD-bd_sf"/>
</dbReference>
<keyword evidence="2" id="KW-0285">Flavoprotein</keyword>
<comment type="cofactor">
    <cofactor evidence="1">
        <name>FAD</name>
        <dbReference type="ChEBI" id="CHEBI:57692"/>
    </cofactor>
</comment>
<evidence type="ECO:0000313" key="7">
    <source>
        <dbReference type="Proteomes" id="UP000631421"/>
    </source>
</evidence>
<evidence type="ECO:0000259" key="4">
    <source>
        <dbReference type="Pfam" id="PF02852"/>
    </source>
</evidence>
<feature type="domain" description="FAD/NAD(P)-binding" evidence="5">
    <location>
        <begin position="3"/>
        <end position="248"/>
    </location>
</feature>
<dbReference type="InterPro" id="IPR004099">
    <property type="entry name" value="Pyr_nucl-diS_OxRdtase_dimer"/>
</dbReference>
<dbReference type="SUPFAM" id="SSF55424">
    <property type="entry name" value="FAD/NAD-linked reductases, dimerisation (C-terminal) domain"/>
    <property type="match status" value="1"/>
</dbReference>
<reference evidence="6" key="2">
    <citation type="submission" date="2020-08" db="EMBL/GenBank/DDBJ databases">
        <authorList>
            <person name="Chen M."/>
            <person name="Teng W."/>
            <person name="Zhao L."/>
            <person name="Hu C."/>
            <person name="Zhou Y."/>
            <person name="Han B."/>
            <person name="Song L."/>
            <person name="Shu W."/>
        </authorList>
    </citation>
    <scope>NUCLEOTIDE SEQUENCE</scope>
    <source>
        <strain evidence="6">FACHB-1277</strain>
    </source>
</reference>
<proteinExistence type="predicted"/>